<protein>
    <recommendedName>
        <fullName evidence="2">asparagine synthase (glutamine-hydrolyzing)</fullName>
        <ecNumber evidence="2">6.3.5.4</ecNumber>
    </recommendedName>
</protein>
<dbReference type="Pfam" id="PF00733">
    <property type="entry name" value="Asn_synthase"/>
    <property type="match status" value="1"/>
</dbReference>
<feature type="domain" description="Asparagine synthetase" evidence="4">
    <location>
        <begin position="212"/>
        <end position="269"/>
    </location>
</feature>
<dbReference type="SUPFAM" id="SSF52402">
    <property type="entry name" value="Adenine nucleotide alpha hydrolases-like"/>
    <property type="match status" value="1"/>
</dbReference>
<evidence type="ECO:0000313" key="6">
    <source>
        <dbReference type="Proteomes" id="UP000831290"/>
    </source>
</evidence>
<gene>
    <name evidence="5" type="ORF">MQE35_08985</name>
</gene>
<sequence>MLLLFNYTNLSSYNKLTLSSFPVHYELNKREYFFENERVVLFLISNANVKHDISLLFKKESVKIDFLKPFLQGDYFGVFIEKHIEQITVIRDESGINSGYYYHDPINKNLIIASVMHDITNFVPCELSKETIFQFLYSDYLWDGQTFYNQVKEFKVGEECIFDKNLHLIDKKEFKIQFSSVENTLTEEENIKTLRKKIADAHKKYLNDQNIVLLSGGIDSVAMLIALDDLLDKKRIKAYSYKVKNAINADETVYAKSIANHLNINIEIFERELKEQIEPEDFQKLVLKMNNPYMGVHIFNNNFENNEFVTYYAGQDTRLHTPSVNKLDLFAFNLINKPKIIIKTLNWFVSLIRPLFKPFFNSKNRNLRGLLRLTYVFDIQKYVQKYYFKIDKAYLESYHLPTEFYNKFKTKYYIDLNKIYNQRGLYNTIVELKWKEQYVSDIKYIQDMARMSDSYIAMPFYDMNLAKYKATIPFKLTTKAMFGKSGFGENKKVVFKYLLRMSLKDKIDKKTLYRSKAAPATFYILFNEKFTNVLKKIFVVDLNSEESFIKNYHLNDFVDKFLTKSSAWEEKDQGYLLKIYNTAAIICYYRNSKYK</sequence>
<dbReference type="KEGG" id="fbm:MQE35_08985"/>
<dbReference type="EMBL" id="CP094358">
    <property type="protein sequence ID" value="UOB19417.1"/>
    <property type="molecule type" value="Genomic_DNA"/>
</dbReference>
<evidence type="ECO:0000256" key="1">
    <source>
        <dbReference type="ARBA" id="ARBA00005187"/>
    </source>
</evidence>
<keyword evidence="6" id="KW-1185">Reference proteome</keyword>
<dbReference type="RefSeq" id="WP_255846033.1">
    <property type="nucleotide sequence ID" value="NZ_CP094358.1"/>
</dbReference>
<dbReference type="InterPro" id="IPR001962">
    <property type="entry name" value="Asn_synthase"/>
</dbReference>
<evidence type="ECO:0000313" key="5">
    <source>
        <dbReference type="EMBL" id="UOB19417.1"/>
    </source>
</evidence>
<proteinExistence type="predicted"/>
<accession>A0A9E7A1R2</accession>
<dbReference type="PANTHER" id="PTHR43284:SF1">
    <property type="entry name" value="ASPARAGINE SYNTHETASE"/>
    <property type="match status" value="1"/>
</dbReference>
<dbReference type="PANTHER" id="PTHR43284">
    <property type="entry name" value="ASPARAGINE SYNTHETASE (GLUTAMINE-HYDROLYZING)"/>
    <property type="match status" value="1"/>
</dbReference>
<name>A0A9E7A1R2_9FLAO</name>
<comment type="pathway">
    <text evidence="1">Amino-acid biosynthesis; L-asparagine biosynthesis; L-asparagine from L-aspartate (L-Gln route): step 1/1.</text>
</comment>
<evidence type="ECO:0000256" key="2">
    <source>
        <dbReference type="ARBA" id="ARBA00012737"/>
    </source>
</evidence>
<evidence type="ECO:0000256" key="3">
    <source>
        <dbReference type="ARBA" id="ARBA00048741"/>
    </source>
</evidence>
<organism evidence="5 6">
    <name type="scientific">Abyssalbus ytuae</name>
    <dbReference type="NCBI Taxonomy" id="2926907"/>
    <lineage>
        <taxon>Bacteria</taxon>
        <taxon>Pseudomonadati</taxon>
        <taxon>Bacteroidota</taxon>
        <taxon>Flavobacteriia</taxon>
        <taxon>Flavobacteriales</taxon>
        <taxon>Flavobacteriaceae</taxon>
        <taxon>Abyssalbus</taxon>
    </lineage>
</organism>
<comment type="catalytic activity">
    <reaction evidence="3">
        <text>L-aspartate + L-glutamine + ATP + H2O = L-asparagine + L-glutamate + AMP + diphosphate + H(+)</text>
        <dbReference type="Rhea" id="RHEA:12228"/>
        <dbReference type="ChEBI" id="CHEBI:15377"/>
        <dbReference type="ChEBI" id="CHEBI:15378"/>
        <dbReference type="ChEBI" id="CHEBI:29985"/>
        <dbReference type="ChEBI" id="CHEBI:29991"/>
        <dbReference type="ChEBI" id="CHEBI:30616"/>
        <dbReference type="ChEBI" id="CHEBI:33019"/>
        <dbReference type="ChEBI" id="CHEBI:58048"/>
        <dbReference type="ChEBI" id="CHEBI:58359"/>
        <dbReference type="ChEBI" id="CHEBI:456215"/>
        <dbReference type="EC" id="6.3.5.4"/>
    </reaction>
</comment>
<dbReference type="GO" id="GO:0004066">
    <property type="term" value="F:asparagine synthase (glutamine-hydrolyzing) activity"/>
    <property type="evidence" value="ECO:0007669"/>
    <property type="project" value="UniProtKB-EC"/>
</dbReference>
<dbReference type="InterPro" id="IPR014729">
    <property type="entry name" value="Rossmann-like_a/b/a_fold"/>
</dbReference>
<dbReference type="Gene3D" id="3.40.50.620">
    <property type="entry name" value="HUPs"/>
    <property type="match status" value="1"/>
</dbReference>
<dbReference type="Proteomes" id="UP000831290">
    <property type="component" value="Chromosome"/>
</dbReference>
<dbReference type="EC" id="6.3.5.4" evidence="2"/>
<dbReference type="AlphaFoldDB" id="A0A9E7A1R2"/>
<dbReference type="GO" id="GO:0006529">
    <property type="term" value="P:asparagine biosynthetic process"/>
    <property type="evidence" value="ECO:0007669"/>
    <property type="project" value="InterPro"/>
</dbReference>
<reference evidence="5" key="1">
    <citation type="submission" date="2022-03" db="EMBL/GenBank/DDBJ databases">
        <title>Description of Abyssus ytuae gen. nov., sp. nov., a novel member of the family Flavobacteriaceae isolated from the sediment of Mariana Trench.</title>
        <authorList>
            <person name="Zhang J."/>
            <person name="Xu X."/>
        </authorList>
    </citation>
    <scope>NUCLEOTIDE SEQUENCE</scope>
    <source>
        <strain evidence="5">MT3330</strain>
    </source>
</reference>
<evidence type="ECO:0000259" key="4">
    <source>
        <dbReference type="Pfam" id="PF00733"/>
    </source>
</evidence>
<dbReference type="InterPro" id="IPR051786">
    <property type="entry name" value="ASN_synthetase/amidase"/>
</dbReference>